<keyword evidence="10" id="KW-1185">Reference proteome</keyword>
<evidence type="ECO:0000256" key="2">
    <source>
        <dbReference type="ARBA" id="ARBA00007400"/>
    </source>
</evidence>
<evidence type="ECO:0000256" key="6">
    <source>
        <dbReference type="ARBA" id="ARBA00023136"/>
    </source>
</evidence>
<dbReference type="AlphaFoldDB" id="G9WWS4"/>
<evidence type="ECO:0000259" key="8">
    <source>
        <dbReference type="Pfam" id="PF01757"/>
    </source>
</evidence>
<dbReference type="PANTHER" id="PTHR40074">
    <property type="entry name" value="O-ACETYLTRANSFERASE WECH"/>
    <property type="match status" value="1"/>
</dbReference>
<dbReference type="GO" id="GO:0009246">
    <property type="term" value="P:enterobacterial common antigen biosynthetic process"/>
    <property type="evidence" value="ECO:0007669"/>
    <property type="project" value="TreeGrafter"/>
</dbReference>
<comment type="subcellular location">
    <subcellularLocation>
        <location evidence="1">Cell membrane</location>
        <topology evidence="1">Multi-pass membrane protein</topology>
    </subcellularLocation>
</comment>
<dbReference type="InterPro" id="IPR002656">
    <property type="entry name" value="Acyl_transf_3_dom"/>
</dbReference>
<sequence>MESTKEKGGRSANAEGEERRLLSSAHPYFSFLPSYTLFLSVLVIFVHSTHFSLASLQAVPHSGFFSTSFLIKIEFFFSEFLGQVAVPGFFFLSGFLFFRGLDDVKSWGRKLKSRVFSYVLPYLLWSSVMTLLYLSFGKAEWSLKNLWEGIFLYRFNPVFWYFYQLILLSFCLPFMAILVILIRGNTAINRAGTESAMSPLFLCFPLLFLLLVYFQVDVPFLNEDAAFYYFLGGSLALLWDGRKLFLPSFPLLVFALFCYAQTLLPHAIGILLLATVFYRLGMALFFLSLFMKKEGGILPMKRGKSILQTLSDMSFYIYASHYLFLRLWFFLQGFLETRTAAFTGDAGRDAFKLFFYLLSPVYCLFLAYFTGKGMKGLSPGLWKLLNGGRG</sequence>
<keyword evidence="6 7" id="KW-0472">Membrane</keyword>
<evidence type="ECO:0000256" key="7">
    <source>
        <dbReference type="SAM" id="Phobius"/>
    </source>
</evidence>
<feature type="transmembrane region" description="Helical" evidence="7">
    <location>
        <begin position="28"/>
        <end position="46"/>
    </location>
</feature>
<evidence type="ECO:0000256" key="1">
    <source>
        <dbReference type="ARBA" id="ARBA00004651"/>
    </source>
</evidence>
<name>G9WWS4_9FIRM</name>
<dbReference type="RefSeq" id="WP_009537279.1">
    <property type="nucleotide sequence ID" value="NZ_JH414505.1"/>
</dbReference>
<feature type="transmembrane region" description="Helical" evidence="7">
    <location>
        <begin position="313"/>
        <end position="331"/>
    </location>
</feature>
<feature type="transmembrane region" description="Helical" evidence="7">
    <location>
        <begin position="220"/>
        <end position="239"/>
    </location>
</feature>
<gene>
    <name evidence="9" type="ORF">HMPREF9624_01518</name>
</gene>
<evidence type="ECO:0000313" key="9">
    <source>
        <dbReference type="EMBL" id="EHL09477.1"/>
    </source>
</evidence>
<reference evidence="9 10" key="1">
    <citation type="submission" date="2011-08" db="EMBL/GenBank/DDBJ databases">
        <title>The Genome Sequence of Oribacterium sp. ACB7.</title>
        <authorList>
            <consortium name="The Broad Institute Genome Sequencing Platform"/>
            <person name="Earl A."/>
            <person name="Ward D."/>
            <person name="Feldgarden M."/>
            <person name="Gevers D."/>
            <person name="Sizova M."/>
            <person name="Hazen A."/>
            <person name="Epstein S."/>
            <person name="Young S.K."/>
            <person name="Zeng Q."/>
            <person name="Gargeya S."/>
            <person name="Fitzgerald M."/>
            <person name="Haas B."/>
            <person name="Abouelleil A."/>
            <person name="Alvarado L."/>
            <person name="Arachchi H.M."/>
            <person name="Berlin A."/>
            <person name="Brown A."/>
            <person name="Chapman S.B."/>
            <person name="Chen Z."/>
            <person name="Dunbar C."/>
            <person name="Freedman E."/>
            <person name="Gearin G."/>
            <person name="Gellesch M."/>
            <person name="Goldberg J."/>
            <person name="Griggs A."/>
            <person name="Gujja S."/>
            <person name="Heiman D."/>
            <person name="Howarth C."/>
            <person name="Larson L."/>
            <person name="Lui A."/>
            <person name="MacDonald P.J.P."/>
            <person name="Montmayeur A."/>
            <person name="Murphy C."/>
            <person name="Neiman D."/>
            <person name="Pearson M."/>
            <person name="Priest M."/>
            <person name="Roberts A."/>
            <person name="Saif S."/>
            <person name="Shea T."/>
            <person name="Shenoy N."/>
            <person name="Sisk P."/>
            <person name="Stolte C."/>
            <person name="Sykes S."/>
            <person name="Wortman J."/>
            <person name="Nusbaum C."/>
            <person name="Birren B."/>
        </authorList>
    </citation>
    <scope>NUCLEOTIDE SEQUENCE [LARGE SCALE GENOMIC DNA]</scope>
    <source>
        <strain evidence="9 10">ACB7</strain>
    </source>
</reference>
<dbReference type="PATRIC" id="fig|796944.3.peg.2274"/>
<keyword evidence="4 7" id="KW-0812">Transmembrane</keyword>
<evidence type="ECO:0000313" key="10">
    <source>
        <dbReference type="Proteomes" id="UP000003527"/>
    </source>
</evidence>
<keyword evidence="5 7" id="KW-1133">Transmembrane helix</keyword>
<dbReference type="GO" id="GO:0016413">
    <property type="term" value="F:O-acetyltransferase activity"/>
    <property type="evidence" value="ECO:0007669"/>
    <property type="project" value="TreeGrafter"/>
</dbReference>
<comment type="caution">
    <text evidence="9">The sequence shown here is derived from an EMBL/GenBank/DDBJ whole genome shotgun (WGS) entry which is preliminary data.</text>
</comment>
<accession>G9WWS4</accession>
<feature type="transmembrane region" description="Helical" evidence="7">
    <location>
        <begin position="196"/>
        <end position="214"/>
    </location>
</feature>
<dbReference type="PANTHER" id="PTHR40074:SF2">
    <property type="entry name" value="O-ACETYLTRANSFERASE WECH"/>
    <property type="match status" value="1"/>
</dbReference>
<comment type="similarity">
    <text evidence="2">Belongs to the acyltransferase 3 family.</text>
</comment>
<feature type="transmembrane region" description="Helical" evidence="7">
    <location>
        <begin position="161"/>
        <end position="184"/>
    </location>
</feature>
<keyword evidence="3" id="KW-1003">Cell membrane</keyword>
<feature type="transmembrane region" description="Helical" evidence="7">
    <location>
        <begin position="119"/>
        <end position="136"/>
    </location>
</feature>
<feature type="transmembrane region" description="Helical" evidence="7">
    <location>
        <begin position="351"/>
        <end position="369"/>
    </location>
</feature>
<evidence type="ECO:0000256" key="5">
    <source>
        <dbReference type="ARBA" id="ARBA00022989"/>
    </source>
</evidence>
<organism evidence="9 10">
    <name type="scientific">Oribacterium asaccharolyticum ACB7</name>
    <dbReference type="NCBI Taxonomy" id="796944"/>
    <lineage>
        <taxon>Bacteria</taxon>
        <taxon>Bacillati</taxon>
        <taxon>Bacillota</taxon>
        <taxon>Clostridia</taxon>
        <taxon>Lachnospirales</taxon>
        <taxon>Lachnospiraceae</taxon>
        <taxon>Oribacterium</taxon>
    </lineage>
</organism>
<dbReference type="Proteomes" id="UP000003527">
    <property type="component" value="Unassembled WGS sequence"/>
</dbReference>
<dbReference type="HOGENOM" id="CLU_054154_0_0_9"/>
<feature type="transmembrane region" description="Helical" evidence="7">
    <location>
        <begin position="244"/>
        <end position="264"/>
    </location>
</feature>
<dbReference type="GO" id="GO:0005886">
    <property type="term" value="C:plasma membrane"/>
    <property type="evidence" value="ECO:0007669"/>
    <property type="project" value="UniProtKB-SubCell"/>
</dbReference>
<feature type="domain" description="Acyltransferase 3" evidence="8">
    <location>
        <begin position="40"/>
        <end position="335"/>
    </location>
</feature>
<proteinExistence type="inferred from homology"/>
<evidence type="ECO:0000256" key="3">
    <source>
        <dbReference type="ARBA" id="ARBA00022475"/>
    </source>
</evidence>
<feature type="transmembrane region" description="Helical" evidence="7">
    <location>
        <begin position="270"/>
        <end position="292"/>
    </location>
</feature>
<dbReference type="EMBL" id="AFZD01000021">
    <property type="protein sequence ID" value="EHL09477.1"/>
    <property type="molecule type" value="Genomic_DNA"/>
</dbReference>
<feature type="transmembrane region" description="Helical" evidence="7">
    <location>
        <begin position="80"/>
        <end position="98"/>
    </location>
</feature>
<protein>
    <recommendedName>
        <fullName evidence="8">Acyltransferase 3 domain-containing protein</fullName>
    </recommendedName>
</protein>
<dbReference type="Pfam" id="PF01757">
    <property type="entry name" value="Acyl_transf_3"/>
    <property type="match status" value="1"/>
</dbReference>
<evidence type="ECO:0000256" key="4">
    <source>
        <dbReference type="ARBA" id="ARBA00022692"/>
    </source>
</evidence>